<comment type="caution">
    <text evidence="1">The sequence shown here is derived from an EMBL/GenBank/DDBJ whole genome shotgun (WGS) entry which is preliminary data.</text>
</comment>
<protein>
    <submittedName>
        <fullName evidence="1">Uncharacterized protein</fullName>
    </submittedName>
</protein>
<organism evidence="1 2">
    <name type="scientific">Rhodococcus wratislaviensis NBRC 100605</name>
    <dbReference type="NCBI Taxonomy" id="1219028"/>
    <lineage>
        <taxon>Bacteria</taxon>
        <taxon>Bacillati</taxon>
        <taxon>Actinomycetota</taxon>
        <taxon>Actinomycetes</taxon>
        <taxon>Mycobacteriales</taxon>
        <taxon>Nocardiaceae</taxon>
        <taxon>Rhodococcus</taxon>
    </lineage>
</organism>
<keyword evidence="2" id="KW-1185">Reference proteome</keyword>
<dbReference type="Proteomes" id="UP000019491">
    <property type="component" value="Unassembled WGS sequence"/>
</dbReference>
<name>X0Q7Y1_RHOWR</name>
<gene>
    <name evidence="1" type="ORF">RW1_041_00960</name>
</gene>
<proteinExistence type="predicted"/>
<sequence>MIPKATRRVHETTIRAGVAGIAGGFTFSTNSLAFALYLAGVAAMCFWPWCPPGALAIDPPRKLNC</sequence>
<reference evidence="1 2" key="1">
    <citation type="submission" date="2014-02" db="EMBL/GenBank/DDBJ databases">
        <title>Whole genome shotgun sequence of Rhodococcus wratislaviensis NBRC 100605.</title>
        <authorList>
            <person name="Hosoyama A."/>
            <person name="Tsuchikane K."/>
            <person name="Yoshida I."/>
            <person name="Ohji S."/>
            <person name="Ichikawa N."/>
            <person name="Yamazoe A."/>
            <person name="Fujita N."/>
        </authorList>
    </citation>
    <scope>NUCLEOTIDE SEQUENCE [LARGE SCALE GENOMIC DNA]</scope>
    <source>
        <strain evidence="1 2">NBRC 100605</strain>
    </source>
</reference>
<dbReference type="EMBL" id="BAWF01000041">
    <property type="protein sequence ID" value="GAF47547.1"/>
    <property type="molecule type" value="Genomic_DNA"/>
</dbReference>
<evidence type="ECO:0000313" key="2">
    <source>
        <dbReference type="Proteomes" id="UP000019491"/>
    </source>
</evidence>
<dbReference type="AlphaFoldDB" id="X0Q7Y1"/>
<accession>X0Q7Y1</accession>
<evidence type="ECO:0000313" key="1">
    <source>
        <dbReference type="EMBL" id="GAF47547.1"/>
    </source>
</evidence>